<keyword evidence="7 8" id="KW-0479">Metal-binding</keyword>
<keyword evidence="4 8" id="KW-0805">Transcription regulation</keyword>
<comment type="similarity">
    <text evidence="1 8">Belongs to the Fur family.</text>
</comment>
<evidence type="ECO:0000313" key="9">
    <source>
        <dbReference type="EMBL" id="ABC27442.1"/>
    </source>
</evidence>
<keyword evidence="8" id="KW-0408">Iron</keyword>
<evidence type="ECO:0000256" key="6">
    <source>
        <dbReference type="ARBA" id="ARBA00023163"/>
    </source>
</evidence>
<dbReference type="PANTHER" id="PTHR33202:SF6">
    <property type="entry name" value="ZINC UPTAKE REGULATION PROTEIN"/>
    <property type="match status" value="1"/>
</dbReference>
<sequence>MNSQSDNAVFQQHNHASCIHDALITAKRLCKERGLRLTDTRLRVLELIWQSHKPIGAYDILAQFGQEGRNSAPPTVYRALEFLQENGLVHRIASLNAFMGCVCPQEGHQGGFLICKQCKRAQEITEGALRKQLLTLAQERDFEVESMTLEISGLCAACRTAQ</sequence>
<dbReference type="GO" id="GO:0045892">
    <property type="term" value="P:negative regulation of DNA-templated transcription"/>
    <property type="evidence" value="ECO:0007669"/>
    <property type="project" value="TreeGrafter"/>
</dbReference>
<dbReference type="RefSeq" id="WP_011394519.1">
    <property type="nucleotide sequence ID" value="NC_007645.1"/>
</dbReference>
<dbReference type="InterPro" id="IPR036388">
    <property type="entry name" value="WH-like_DNA-bd_sf"/>
</dbReference>
<keyword evidence="3 7" id="KW-0862">Zinc</keyword>
<dbReference type="InterPro" id="IPR036390">
    <property type="entry name" value="WH_DNA-bd_sf"/>
</dbReference>
<dbReference type="HOGENOM" id="CLU_096072_2_1_6"/>
<protein>
    <recommendedName>
        <fullName evidence="8">Ferric uptake regulation protein</fullName>
    </recommendedName>
</protein>
<keyword evidence="6 8" id="KW-0804">Transcription</keyword>
<comment type="subunit">
    <text evidence="8">Homodimer.</text>
</comment>
<evidence type="ECO:0000256" key="5">
    <source>
        <dbReference type="ARBA" id="ARBA00023125"/>
    </source>
</evidence>
<dbReference type="GO" id="GO:0003700">
    <property type="term" value="F:DNA-binding transcription factor activity"/>
    <property type="evidence" value="ECO:0007669"/>
    <property type="project" value="UniProtKB-UniRule"/>
</dbReference>
<evidence type="ECO:0000256" key="8">
    <source>
        <dbReference type="RuleBase" id="RU364037"/>
    </source>
</evidence>
<dbReference type="EMBL" id="CP000155">
    <property type="protein sequence ID" value="ABC27442.1"/>
    <property type="molecule type" value="Genomic_DNA"/>
</dbReference>
<proteinExistence type="inferred from homology"/>
<dbReference type="Gene3D" id="1.10.10.10">
    <property type="entry name" value="Winged helix-like DNA-binding domain superfamily/Winged helix DNA-binding domain"/>
    <property type="match status" value="1"/>
</dbReference>
<feature type="binding site" evidence="7">
    <location>
        <position position="155"/>
    </location>
    <ligand>
        <name>Zn(2+)</name>
        <dbReference type="ChEBI" id="CHEBI:29105"/>
    </ligand>
</feature>
<dbReference type="SUPFAM" id="SSF46785">
    <property type="entry name" value="Winged helix' DNA-binding domain"/>
    <property type="match status" value="1"/>
</dbReference>
<evidence type="ECO:0000256" key="7">
    <source>
        <dbReference type="PIRSR" id="PIRSR602481-1"/>
    </source>
</evidence>
<evidence type="ECO:0000313" key="10">
    <source>
        <dbReference type="Proteomes" id="UP000000238"/>
    </source>
</evidence>
<dbReference type="STRING" id="349521.HCH_00537"/>
<dbReference type="eggNOG" id="COG0735">
    <property type="taxonomic scope" value="Bacteria"/>
</dbReference>
<dbReference type="GO" id="GO:0005829">
    <property type="term" value="C:cytosol"/>
    <property type="evidence" value="ECO:0007669"/>
    <property type="project" value="TreeGrafter"/>
</dbReference>
<dbReference type="InterPro" id="IPR002481">
    <property type="entry name" value="FUR"/>
</dbReference>
<dbReference type="GO" id="GO:0008270">
    <property type="term" value="F:zinc ion binding"/>
    <property type="evidence" value="ECO:0007669"/>
    <property type="project" value="TreeGrafter"/>
</dbReference>
<dbReference type="Pfam" id="PF01475">
    <property type="entry name" value="FUR"/>
    <property type="match status" value="1"/>
</dbReference>
<feature type="binding site" evidence="7">
    <location>
        <position position="158"/>
    </location>
    <ligand>
        <name>Zn(2+)</name>
        <dbReference type="ChEBI" id="CHEBI:29105"/>
    </ligand>
</feature>
<dbReference type="KEGG" id="hch:HCH_00537"/>
<evidence type="ECO:0000256" key="2">
    <source>
        <dbReference type="ARBA" id="ARBA00022491"/>
    </source>
</evidence>
<dbReference type="Gene3D" id="3.30.1490.190">
    <property type="match status" value="1"/>
</dbReference>
<keyword evidence="5 8" id="KW-0238">DNA-binding</keyword>
<dbReference type="OrthoDB" id="9801127at2"/>
<feature type="binding site" evidence="7">
    <location>
        <position position="115"/>
    </location>
    <ligand>
        <name>Zn(2+)</name>
        <dbReference type="ChEBI" id="CHEBI:29105"/>
    </ligand>
</feature>
<accession>Q2SPI2</accession>
<dbReference type="PANTHER" id="PTHR33202">
    <property type="entry name" value="ZINC UPTAKE REGULATION PROTEIN"/>
    <property type="match status" value="1"/>
</dbReference>
<keyword evidence="10" id="KW-1185">Reference proteome</keyword>
<evidence type="ECO:0000256" key="3">
    <source>
        <dbReference type="ARBA" id="ARBA00022833"/>
    </source>
</evidence>
<name>Q2SPI2_HAHCH</name>
<organism evidence="9 10">
    <name type="scientific">Hahella chejuensis (strain KCTC 2396)</name>
    <dbReference type="NCBI Taxonomy" id="349521"/>
    <lineage>
        <taxon>Bacteria</taxon>
        <taxon>Pseudomonadati</taxon>
        <taxon>Pseudomonadota</taxon>
        <taxon>Gammaproteobacteria</taxon>
        <taxon>Oceanospirillales</taxon>
        <taxon>Hahellaceae</taxon>
        <taxon>Hahella</taxon>
    </lineage>
</organism>
<dbReference type="CDD" id="cd07153">
    <property type="entry name" value="Fur_like"/>
    <property type="match status" value="1"/>
</dbReference>
<dbReference type="GO" id="GO:0000976">
    <property type="term" value="F:transcription cis-regulatory region binding"/>
    <property type="evidence" value="ECO:0007669"/>
    <property type="project" value="TreeGrafter"/>
</dbReference>
<dbReference type="GO" id="GO:1900376">
    <property type="term" value="P:regulation of secondary metabolite biosynthetic process"/>
    <property type="evidence" value="ECO:0007669"/>
    <property type="project" value="TreeGrafter"/>
</dbReference>
<feature type="binding site" evidence="7">
    <location>
        <position position="118"/>
    </location>
    <ligand>
        <name>Zn(2+)</name>
        <dbReference type="ChEBI" id="CHEBI:29105"/>
    </ligand>
</feature>
<dbReference type="Proteomes" id="UP000000238">
    <property type="component" value="Chromosome"/>
</dbReference>
<evidence type="ECO:0000256" key="4">
    <source>
        <dbReference type="ARBA" id="ARBA00023015"/>
    </source>
</evidence>
<comment type="cofactor">
    <cofactor evidence="7">
        <name>Zn(2+)</name>
        <dbReference type="ChEBI" id="CHEBI:29105"/>
    </cofactor>
    <text evidence="7">Binds 1 zinc ion per subunit.</text>
</comment>
<comment type="subcellular location">
    <subcellularLocation>
        <location evidence="8">Cytoplasm</location>
    </subcellularLocation>
</comment>
<dbReference type="AlphaFoldDB" id="Q2SPI2"/>
<reference evidence="9 10" key="1">
    <citation type="journal article" date="2005" name="Nucleic Acids Res.">
        <title>Genomic blueprint of Hahella chejuensis, a marine microbe producing an algicidal agent.</title>
        <authorList>
            <person name="Jeong H."/>
            <person name="Yim J.H."/>
            <person name="Lee C."/>
            <person name="Choi S.-H."/>
            <person name="Park Y.K."/>
            <person name="Yoon S.H."/>
            <person name="Hur C.-G."/>
            <person name="Kang H.-Y."/>
            <person name="Kim D."/>
            <person name="Lee H.H."/>
            <person name="Park K.H."/>
            <person name="Park S.-H."/>
            <person name="Park H.-S."/>
            <person name="Lee H.K."/>
            <person name="Oh T.K."/>
            <person name="Kim J.F."/>
        </authorList>
    </citation>
    <scope>NUCLEOTIDE SEQUENCE [LARGE SCALE GENOMIC DNA]</scope>
    <source>
        <strain evidence="9 10">KCTC 2396</strain>
    </source>
</reference>
<keyword evidence="8" id="KW-0963">Cytoplasm</keyword>
<gene>
    <name evidence="8" type="primary">fur</name>
    <name evidence="9" type="ordered locus">HCH_00537</name>
</gene>
<keyword evidence="2 8" id="KW-0678">Repressor</keyword>
<dbReference type="InterPro" id="IPR043135">
    <property type="entry name" value="Fur_C"/>
</dbReference>
<evidence type="ECO:0000256" key="1">
    <source>
        <dbReference type="ARBA" id="ARBA00007957"/>
    </source>
</evidence>